<accession>A0A7L4HI79</accession>
<proteinExistence type="inferred from homology"/>
<evidence type="ECO:0000256" key="6">
    <source>
        <dbReference type="ARBA" id="ARBA00022737"/>
    </source>
</evidence>
<dbReference type="CDD" id="cd00038">
    <property type="entry name" value="CAP_ED"/>
    <property type="match status" value="2"/>
</dbReference>
<dbReference type="Pfam" id="PF00027">
    <property type="entry name" value="cNMP_binding"/>
    <property type="match status" value="2"/>
</dbReference>
<keyword evidence="7 13" id="KW-0547">Nucleotide-binding</keyword>
<dbReference type="OrthoDB" id="417078at2759"/>
<dbReference type="FunFam" id="2.60.120.10:FF:000013">
    <property type="entry name" value="cAMP-dependent protein kinase type I regulatory subunit"/>
    <property type="match status" value="1"/>
</dbReference>
<evidence type="ECO:0000256" key="5">
    <source>
        <dbReference type="ARBA" id="ARBA00022566"/>
    </source>
</evidence>
<evidence type="ECO:0000256" key="7">
    <source>
        <dbReference type="ARBA" id="ARBA00022741"/>
    </source>
</evidence>
<feature type="binding site" evidence="13">
    <location>
        <position position="360"/>
    </location>
    <ligand>
        <name>3',5'-cyclic AMP</name>
        <dbReference type="ChEBI" id="CHEBI:58165"/>
        <label>2</label>
    </ligand>
</feature>
<feature type="binding site" evidence="13">
    <location>
        <position position="351"/>
    </location>
    <ligand>
        <name>3',5'-cyclic AMP</name>
        <dbReference type="ChEBI" id="CHEBI:58165"/>
        <label>2</label>
    </ligand>
</feature>
<keyword evidence="3" id="KW-1003">Cell membrane</keyword>
<organism evidence="16 17">
    <name type="scientific">Scopus umbretta</name>
    <name type="common">Hammerkop</name>
    <dbReference type="NCBI Taxonomy" id="33581"/>
    <lineage>
        <taxon>Eukaryota</taxon>
        <taxon>Metazoa</taxon>
        <taxon>Chordata</taxon>
        <taxon>Craniata</taxon>
        <taxon>Vertebrata</taxon>
        <taxon>Euteleostomi</taxon>
        <taxon>Archelosauria</taxon>
        <taxon>Archosauria</taxon>
        <taxon>Dinosauria</taxon>
        <taxon>Saurischia</taxon>
        <taxon>Theropoda</taxon>
        <taxon>Coelurosauria</taxon>
        <taxon>Aves</taxon>
        <taxon>Neognathae</taxon>
        <taxon>Neoaves</taxon>
        <taxon>Aequornithes</taxon>
        <taxon>Pelecaniformes</taxon>
        <taxon>Scopidae</taxon>
        <taxon>Scopus</taxon>
    </lineage>
</organism>
<dbReference type="FunFam" id="2.60.120.10:FF:000006">
    <property type="entry name" value="cAMP-dependent protein kinase type I-alpha regulatory subunit"/>
    <property type="match status" value="1"/>
</dbReference>
<dbReference type="SUPFAM" id="SSF47391">
    <property type="entry name" value="Dimerization-anchoring domain of cAMP-dependent PK regulatory subunit"/>
    <property type="match status" value="1"/>
</dbReference>
<dbReference type="InterPro" id="IPR050503">
    <property type="entry name" value="cAMP-dep_PK_reg_su-like"/>
</dbReference>
<reference evidence="16 17" key="1">
    <citation type="submission" date="2020-02" db="EMBL/GenBank/DDBJ databases">
        <title>Bird 10,000 Genomes (B10K) Project - Family phase.</title>
        <authorList>
            <person name="Zhang G."/>
        </authorList>
    </citation>
    <scope>NUCLEOTIDE SEQUENCE [LARGE SCALE GENOMIC DNA]</scope>
    <source>
        <strain evidence="16">B10K-DU-002-70</strain>
        <tissue evidence="16">Muscle</tissue>
    </source>
</reference>
<keyword evidence="11" id="KW-1015">Disulfide bond</keyword>
<evidence type="ECO:0000256" key="9">
    <source>
        <dbReference type="ARBA" id="ARBA00023136"/>
    </source>
</evidence>
<dbReference type="PIRSF" id="PIRSF000548">
    <property type="entry name" value="PK_regulatory"/>
    <property type="match status" value="1"/>
</dbReference>
<comment type="subcellular location">
    <subcellularLocation>
        <location evidence="1">Cell membrane</location>
    </subcellularLocation>
</comment>
<keyword evidence="9" id="KW-0472">Membrane</keyword>
<dbReference type="GO" id="GO:0004862">
    <property type="term" value="F:cAMP-dependent protein kinase inhibitor activity"/>
    <property type="evidence" value="ECO:0007669"/>
    <property type="project" value="TreeGrafter"/>
</dbReference>
<dbReference type="PROSITE" id="PS50042">
    <property type="entry name" value="CNMP_BINDING_3"/>
    <property type="match status" value="2"/>
</dbReference>
<evidence type="ECO:0000256" key="8">
    <source>
        <dbReference type="ARBA" id="ARBA00022990"/>
    </source>
</evidence>
<dbReference type="PANTHER" id="PTHR11635:SF129">
    <property type="entry name" value="CAMP-DEPENDENT PROTEIN KINASE TYPE I-ALPHA REGULATORY SUBUNIT"/>
    <property type="match status" value="1"/>
</dbReference>
<dbReference type="GO" id="GO:0005952">
    <property type="term" value="C:cAMP-dependent protein kinase complex"/>
    <property type="evidence" value="ECO:0007669"/>
    <property type="project" value="InterPro"/>
</dbReference>
<dbReference type="PRINTS" id="PR00103">
    <property type="entry name" value="CAMPKINASE"/>
</dbReference>
<protein>
    <recommendedName>
        <fullName evidence="12">cAMP-dependent protein kinase type I-alpha regulatory subunit</fullName>
    </recommendedName>
</protein>
<evidence type="ECO:0000256" key="12">
    <source>
        <dbReference type="ARBA" id="ARBA00039637"/>
    </source>
</evidence>
<keyword evidence="5 13" id="KW-0116">cAMP-binding</keyword>
<evidence type="ECO:0000313" key="16">
    <source>
        <dbReference type="EMBL" id="NXX52323.1"/>
    </source>
</evidence>
<dbReference type="InterPro" id="IPR018490">
    <property type="entry name" value="cNMP-bd_dom_sf"/>
</dbReference>
<dbReference type="GO" id="GO:0005886">
    <property type="term" value="C:plasma membrane"/>
    <property type="evidence" value="ECO:0007669"/>
    <property type="project" value="UniProtKB-SubCell"/>
</dbReference>
<evidence type="ECO:0000259" key="15">
    <source>
        <dbReference type="PROSITE" id="PS50042"/>
    </source>
</evidence>
<keyword evidence="4" id="KW-0597">Phosphoprotein</keyword>
<dbReference type="InterPro" id="IPR003117">
    <property type="entry name" value="cAMP_dep_PK_reg_su_I/II_a/b"/>
</dbReference>
<evidence type="ECO:0000256" key="10">
    <source>
        <dbReference type="ARBA" id="ARBA00023149"/>
    </source>
</evidence>
<feature type="non-terminal residue" evidence="16">
    <location>
        <position position="1"/>
    </location>
</feature>
<evidence type="ECO:0000256" key="3">
    <source>
        <dbReference type="ARBA" id="ARBA00022475"/>
    </source>
</evidence>
<sequence>MAASSSSSSEEERSLRECELYVQKHNIQQLLKDCIVQLCTVRPERPMGFLREYFERLEKEETKQLLNQQKSGSRSDSREDEISPPPPMNPVVKGRRRRGAISAEVYTEEDAASYVRKVIPKDYKTMAALAKAIEKNVLFAHLDDNERSDIFDAMFPVTYIAGETVIQQGNFTLLACIQLFFFFSSLGDEGDNFYVVDQGEMDVYVNNEWATSVGEGGSFGELALIYGTPRAATVKAKTNVKLWGIDRDSYRRILMASIFLTDLTLRKRKMYEEFLSKVSILESLDKWERLTVADALEPVQFEDGQKIVVQGEPGDEFFIILEGTAAVLQRRSENEEFVEVGRLAPSDYFGEIALLMNRPRAATVVARGLLKCVKLDRPRFERVLGPCSDILKRNIQQYNSFVSLSV</sequence>
<evidence type="ECO:0000313" key="17">
    <source>
        <dbReference type="Proteomes" id="UP000539032"/>
    </source>
</evidence>
<evidence type="ECO:0000256" key="4">
    <source>
        <dbReference type="ARBA" id="ARBA00022553"/>
    </source>
</evidence>
<dbReference type="FunFam" id="1.20.890.10:FF:000001">
    <property type="entry name" value="cAMP-dependent protein kinase type I-alpha regulatory subunit"/>
    <property type="match status" value="1"/>
</dbReference>
<evidence type="ECO:0000256" key="13">
    <source>
        <dbReference type="PIRSR" id="PIRSR000548-1"/>
    </source>
</evidence>
<dbReference type="InterPro" id="IPR000595">
    <property type="entry name" value="cNMP-bd_dom"/>
</dbReference>
<dbReference type="Proteomes" id="UP000539032">
    <property type="component" value="Unassembled WGS sequence"/>
</dbReference>
<gene>
    <name evidence="16" type="primary">Prkar1a</name>
    <name evidence="16" type="ORF">SCOUMB_R01996</name>
</gene>
<feature type="domain" description="Cyclic nucleotide-binding" evidence="15">
    <location>
        <begin position="280"/>
        <end position="401"/>
    </location>
</feature>
<dbReference type="Gene3D" id="2.60.120.10">
    <property type="entry name" value="Jelly Rolls"/>
    <property type="match status" value="2"/>
</dbReference>
<name>A0A7L4HI79_SCOUM</name>
<keyword evidence="8" id="KW-0007">Acetylation</keyword>
<dbReference type="GO" id="GO:0034236">
    <property type="term" value="F:protein kinase A catalytic subunit binding"/>
    <property type="evidence" value="ECO:0007669"/>
    <property type="project" value="TreeGrafter"/>
</dbReference>
<dbReference type="GO" id="GO:0016301">
    <property type="term" value="F:kinase activity"/>
    <property type="evidence" value="ECO:0007669"/>
    <property type="project" value="UniProtKB-KW"/>
</dbReference>
<dbReference type="Pfam" id="PF02197">
    <property type="entry name" value="RIIa"/>
    <property type="match status" value="1"/>
</dbReference>
<dbReference type="SMART" id="SM00394">
    <property type="entry name" value="RIIa"/>
    <property type="match status" value="1"/>
</dbReference>
<comment type="caution">
    <text evidence="16">The sequence shown here is derived from an EMBL/GenBank/DDBJ whole genome shotgun (WGS) entry which is preliminary data.</text>
</comment>
<feature type="domain" description="Cyclic nucleotide-binding" evidence="15">
    <location>
        <begin position="138"/>
        <end position="255"/>
    </location>
</feature>
<dbReference type="SMART" id="SM00100">
    <property type="entry name" value="cNMP"/>
    <property type="match status" value="2"/>
</dbReference>
<dbReference type="SUPFAM" id="SSF51206">
    <property type="entry name" value="cAMP-binding domain-like"/>
    <property type="match status" value="2"/>
</dbReference>
<keyword evidence="16" id="KW-0808">Transferase</keyword>
<dbReference type="AlphaFoldDB" id="A0A7L4HI79"/>
<dbReference type="GO" id="GO:0030552">
    <property type="term" value="F:cAMP binding"/>
    <property type="evidence" value="ECO:0007669"/>
    <property type="project" value="UniProtKB-KW"/>
</dbReference>
<feature type="binding site" evidence="13">
    <location>
        <position position="221"/>
    </location>
    <ligand>
        <name>3',5'-cyclic AMP</name>
        <dbReference type="ChEBI" id="CHEBI:58165"/>
        <label>1</label>
    </ligand>
</feature>
<evidence type="ECO:0000256" key="1">
    <source>
        <dbReference type="ARBA" id="ARBA00004236"/>
    </source>
</evidence>
<dbReference type="InterPro" id="IPR014710">
    <property type="entry name" value="RmlC-like_jellyroll"/>
</dbReference>
<feature type="region of interest" description="Disordered" evidence="14">
    <location>
        <begin position="62"/>
        <end position="96"/>
    </location>
</feature>
<evidence type="ECO:0000256" key="2">
    <source>
        <dbReference type="ARBA" id="ARBA00005753"/>
    </source>
</evidence>
<feature type="non-terminal residue" evidence="16">
    <location>
        <position position="406"/>
    </location>
</feature>
<dbReference type="InterPro" id="IPR018488">
    <property type="entry name" value="cNMP-bd_CS"/>
</dbReference>
<dbReference type="GO" id="GO:0005829">
    <property type="term" value="C:cytosol"/>
    <property type="evidence" value="ECO:0007669"/>
    <property type="project" value="TreeGrafter"/>
</dbReference>
<dbReference type="CDD" id="cd12101">
    <property type="entry name" value="DD_RIalpha_PKA"/>
    <property type="match status" value="1"/>
</dbReference>
<dbReference type="InterPro" id="IPR012198">
    <property type="entry name" value="cAMP_dep_PK_reg_su"/>
</dbReference>
<keyword evidence="17" id="KW-1185">Reference proteome</keyword>
<evidence type="ECO:0000256" key="14">
    <source>
        <dbReference type="SAM" id="MobiDB-lite"/>
    </source>
</evidence>
<keyword evidence="10 13" id="KW-0114">cAMP</keyword>
<keyword evidence="6" id="KW-0677">Repeat</keyword>
<dbReference type="PROSITE" id="PS00888">
    <property type="entry name" value="CNMP_BINDING_1"/>
    <property type="match status" value="1"/>
</dbReference>
<dbReference type="PANTHER" id="PTHR11635">
    <property type="entry name" value="CAMP-DEPENDENT PROTEIN KINASE REGULATORY CHAIN"/>
    <property type="match status" value="1"/>
</dbReference>
<evidence type="ECO:0000256" key="11">
    <source>
        <dbReference type="ARBA" id="ARBA00023157"/>
    </source>
</evidence>
<dbReference type="Gene3D" id="1.20.890.10">
    <property type="entry name" value="cAMP-dependent protein kinase regulatory subunit, dimerization-anchoring domain"/>
    <property type="match status" value="1"/>
</dbReference>
<keyword evidence="16" id="KW-0418">Kinase</keyword>
<comment type="similarity">
    <text evidence="2">Belongs to the cAMP-dependent kinase regulatory chain family.</text>
</comment>
<dbReference type="PROSITE" id="PS00889">
    <property type="entry name" value="CNMP_BINDING_2"/>
    <property type="match status" value="2"/>
</dbReference>
<dbReference type="EMBL" id="VZTL01001824">
    <property type="protein sequence ID" value="NXX52323.1"/>
    <property type="molecule type" value="Genomic_DNA"/>
</dbReference>
<feature type="binding site" evidence="13">
    <location>
        <position position="230"/>
    </location>
    <ligand>
        <name>3',5'-cyclic AMP</name>
        <dbReference type="ChEBI" id="CHEBI:58165"/>
        <label>1</label>
    </ligand>
</feature>